<dbReference type="SUPFAM" id="SSF52499">
    <property type="entry name" value="Isochorismatase-like hydrolases"/>
    <property type="match status" value="1"/>
</dbReference>
<dbReference type="InterPro" id="IPR050272">
    <property type="entry name" value="Isochorismatase-like_hydrls"/>
</dbReference>
<evidence type="ECO:0000256" key="1">
    <source>
        <dbReference type="ARBA" id="ARBA00006336"/>
    </source>
</evidence>
<dbReference type="Pfam" id="PF00857">
    <property type="entry name" value="Isochorismatase"/>
    <property type="match status" value="1"/>
</dbReference>
<feature type="domain" description="Isochorismatase-like" evidence="3">
    <location>
        <begin position="53"/>
        <end position="240"/>
    </location>
</feature>
<protein>
    <submittedName>
        <fullName evidence="4">Isochorismatase hydrolase</fullName>
    </submittedName>
</protein>
<dbReference type="GO" id="GO:0016787">
    <property type="term" value="F:hydrolase activity"/>
    <property type="evidence" value="ECO:0007669"/>
    <property type="project" value="UniProtKB-KW"/>
</dbReference>
<comment type="similarity">
    <text evidence="1">Belongs to the isochorismatase family.</text>
</comment>
<dbReference type="OrthoDB" id="167809at2759"/>
<dbReference type="InterPro" id="IPR000868">
    <property type="entry name" value="Isochorismatase-like_dom"/>
</dbReference>
<reference evidence="4 5" key="1">
    <citation type="submission" date="2020-05" db="EMBL/GenBank/DDBJ databases">
        <title>Identification and distribution of gene clusters putatively required for synthesis of sphingolipid metabolism inhibitors in phylogenetically diverse species of the filamentous fungus Fusarium.</title>
        <authorList>
            <person name="Kim H.-S."/>
            <person name="Busman M."/>
            <person name="Brown D.W."/>
            <person name="Divon H."/>
            <person name="Uhlig S."/>
            <person name="Proctor R.H."/>
        </authorList>
    </citation>
    <scope>NUCLEOTIDE SEQUENCE [LARGE SCALE GENOMIC DNA]</scope>
    <source>
        <strain evidence="4 5">NRRL 36939</strain>
    </source>
</reference>
<name>A0A8H5KKK9_9HYPO</name>
<accession>A0A8H5KKK9</accession>
<gene>
    <name evidence="4" type="ORF">FPCIR_13384</name>
</gene>
<comment type="caution">
    <text evidence="4">The sequence shown here is derived from an EMBL/GenBank/DDBJ whole genome shotgun (WGS) entry which is preliminary data.</text>
</comment>
<dbReference type="PANTHER" id="PTHR43540:SF9">
    <property type="entry name" value="FAMILY HYDROLASE, PUTATIVE (AFU_ORTHOLOGUE AFUA_2G08700)-RELATED"/>
    <property type="match status" value="1"/>
</dbReference>
<evidence type="ECO:0000313" key="5">
    <source>
        <dbReference type="Proteomes" id="UP000546213"/>
    </source>
</evidence>
<dbReference type="Gene3D" id="3.40.50.850">
    <property type="entry name" value="Isochorismatase-like"/>
    <property type="match status" value="1"/>
</dbReference>
<proteinExistence type="inferred from homology"/>
<evidence type="ECO:0000313" key="4">
    <source>
        <dbReference type="EMBL" id="KAF5574948.1"/>
    </source>
</evidence>
<dbReference type="CDD" id="cd00431">
    <property type="entry name" value="cysteine_hydrolases"/>
    <property type="match status" value="1"/>
</dbReference>
<dbReference type="AlphaFoldDB" id="A0A8H5KKK9"/>
<keyword evidence="2 4" id="KW-0378">Hydrolase</keyword>
<evidence type="ECO:0000256" key="2">
    <source>
        <dbReference type="ARBA" id="ARBA00022801"/>
    </source>
</evidence>
<organism evidence="4 5">
    <name type="scientific">Fusarium pseudocircinatum</name>
    <dbReference type="NCBI Taxonomy" id="56676"/>
    <lineage>
        <taxon>Eukaryota</taxon>
        <taxon>Fungi</taxon>
        <taxon>Dikarya</taxon>
        <taxon>Ascomycota</taxon>
        <taxon>Pezizomycotina</taxon>
        <taxon>Sordariomycetes</taxon>
        <taxon>Hypocreomycetidae</taxon>
        <taxon>Hypocreales</taxon>
        <taxon>Nectriaceae</taxon>
        <taxon>Fusarium</taxon>
        <taxon>Fusarium fujikuroi species complex</taxon>
    </lineage>
</organism>
<keyword evidence="5" id="KW-1185">Reference proteome</keyword>
<dbReference type="Proteomes" id="UP000546213">
    <property type="component" value="Unassembled WGS sequence"/>
</dbReference>
<sequence>MSSPLEFGPKGNRWYFDRDSRTYDLTRGHQPALRVSVSRTPSDTSVLVSPGTTALVIVDMQNLFLDPKCGSHPSGLRAAGKIEEVIARCRELGVQVIWLNWGLEEDDLPSLPAGLQRNFTRSLIDSTYSAMRIGLGADLGQGMGKTLMAGEWNSAIWPPLAAVASTEDIFCTKNRLSGLWDKEQPLWKHLAKSQITTLMFAGIQTDQCVLSTLMDAYSAGWDCILIDDCCATTTEGAQEVCARNVSITYGFTVGSRSFLLASEQ</sequence>
<dbReference type="PANTHER" id="PTHR43540">
    <property type="entry name" value="PEROXYUREIDOACRYLATE/UREIDOACRYLATE AMIDOHYDROLASE-RELATED"/>
    <property type="match status" value="1"/>
</dbReference>
<evidence type="ECO:0000259" key="3">
    <source>
        <dbReference type="Pfam" id="PF00857"/>
    </source>
</evidence>
<dbReference type="InterPro" id="IPR036380">
    <property type="entry name" value="Isochorismatase-like_sf"/>
</dbReference>
<dbReference type="EMBL" id="JAAOAS010000496">
    <property type="protein sequence ID" value="KAF5574948.1"/>
    <property type="molecule type" value="Genomic_DNA"/>
</dbReference>